<name>A0A2N4UQ64_9GAMM</name>
<keyword evidence="3" id="KW-0489">Methyltransferase</keyword>
<dbReference type="Proteomes" id="UP000234420">
    <property type="component" value="Unassembled WGS sequence"/>
</dbReference>
<proteinExistence type="predicted"/>
<organism evidence="3 4">
    <name type="scientific">Photobacterium carnosum</name>
    <dbReference type="NCBI Taxonomy" id="2023717"/>
    <lineage>
        <taxon>Bacteria</taxon>
        <taxon>Pseudomonadati</taxon>
        <taxon>Pseudomonadota</taxon>
        <taxon>Gammaproteobacteria</taxon>
        <taxon>Vibrionales</taxon>
        <taxon>Vibrionaceae</taxon>
        <taxon>Photobacterium</taxon>
    </lineage>
</organism>
<feature type="compositionally biased region" description="Low complexity" evidence="1">
    <location>
        <begin position="23"/>
        <end position="39"/>
    </location>
</feature>
<dbReference type="Pfam" id="PF04375">
    <property type="entry name" value="HemX"/>
    <property type="match status" value="1"/>
</dbReference>
<feature type="compositionally biased region" description="Low complexity" evidence="1">
    <location>
        <begin position="1"/>
        <end position="15"/>
    </location>
</feature>
<dbReference type="EMBL" id="NPIB01000019">
    <property type="protein sequence ID" value="PLC57143.1"/>
    <property type="molecule type" value="Genomic_DNA"/>
</dbReference>
<dbReference type="PANTHER" id="PTHR38043:SF1">
    <property type="entry name" value="PROTEIN HEMX"/>
    <property type="match status" value="1"/>
</dbReference>
<evidence type="ECO:0000256" key="2">
    <source>
        <dbReference type="SAM" id="Phobius"/>
    </source>
</evidence>
<feature type="region of interest" description="Disordered" evidence="1">
    <location>
        <begin position="1"/>
        <end position="43"/>
    </location>
</feature>
<keyword evidence="3" id="KW-0808">Transferase</keyword>
<dbReference type="GO" id="GO:0032259">
    <property type="term" value="P:methylation"/>
    <property type="evidence" value="ECO:0007669"/>
    <property type="project" value="UniProtKB-KW"/>
</dbReference>
<evidence type="ECO:0000256" key="1">
    <source>
        <dbReference type="SAM" id="MobiDB-lite"/>
    </source>
</evidence>
<dbReference type="NCBIfam" id="NF008173">
    <property type="entry name" value="PRK10920.1"/>
    <property type="match status" value="1"/>
</dbReference>
<gene>
    <name evidence="3" type="ORF">CIK00_14410</name>
</gene>
<dbReference type="GO" id="GO:0008168">
    <property type="term" value="F:methyltransferase activity"/>
    <property type="evidence" value="ECO:0007669"/>
    <property type="project" value="UniProtKB-KW"/>
</dbReference>
<evidence type="ECO:0000313" key="4">
    <source>
        <dbReference type="Proteomes" id="UP000234420"/>
    </source>
</evidence>
<keyword evidence="4" id="KW-1185">Reference proteome</keyword>
<keyword evidence="2" id="KW-0472">Membrane</keyword>
<keyword evidence="2" id="KW-1133">Transmembrane helix</keyword>
<accession>A0A2N4UQ64</accession>
<sequence length="431" mass="47212">MTDKTTNTNSTAAPSSKEKPAVSASKNSTSNTTKTAPAAKQKKAGSKTGWVAIALVLALGGGLYYHGHQQGLQQQQQVAALQQQIVTMKAAMQADQQQTISMMNDELSTAQQKVEQGISQQQKSIDSIQTAIADLKGQEPNDWLLAEADYLVKMAGRKLWLEHDVTSATLLLEAADHRIAELNDPSLKGLRQAMSNDITALKSVTVVDRDGIVLRLNSLENSIDSLPLANAILAKAEPQQNPTVSQSVNDWKNNLMTSLKNFGENFITYRKRDGSVVPLLSPQQDFYLQQNITNKLETAIAAVYRDQGQVYRDSIATAIKWSQQYYDLSSPKTQSFIAGLQQLEQQNVAVDYPAKLQSQALITQLVNQVLRNKMTTLSEPVAVKATQPAPKNAEPAVKKIVKKHIKQATIAENTPADNKAVVTYTTKEETK</sequence>
<dbReference type="AlphaFoldDB" id="A0A2N4UQ64"/>
<keyword evidence="2" id="KW-0812">Transmembrane</keyword>
<dbReference type="PANTHER" id="PTHR38043">
    <property type="entry name" value="PROTEIN HEMX"/>
    <property type="match status" value="1"/>
</dbReference>
<protein>
    <submittedName>
        <fullName evidence="3">Uroporphyrinogen-III C-methyltransferase</fullName>
    </submittedName>
</protein>
<dbReference type="RefSeq" id="WP_101769532.1">
    <property type="nucleotide sequence ID" value="NZ_BPPU01000004.1"/>
</dbReference>
<dbReference type="InterPro" id="IPR007470">
    <property type="entry name" value="HemX"/>
</dbReference>
<evidence type="ECO:0000313" key="3">
    <source>
        <dbReference type="EMBL" id="PLC57143.1"/>
    </source>
</evidence>
<feature type="transmembrane region" description="Helical" evidence="2">
    <location>
        <begin position="49"/>
        <end position="67"/>
    </location>
</feature>
<reference evidence="3 4" key="1">
    <citation type="journal article" date="2018" name="Syst. Appl. Microbiol.">
        <title>Photobacterium carnosum sp. nov., isolated from spoiled modified atmosphere packaged poultry meat.</title>
        <authorList>
            <person name="Hilgarth M."/>
            <person name="Fuertes S."/>
            <person name="Ehrmann M."/>
            <person name="Vogel R.F."/>
        </authorList>
    </citation>
    <scope>NUCLEOTIDE SEQUENCE [LARGE SCALE GENOMIC DNA]</scope>
    <source>
        <strain evidence="3 4">TMW 2.2021</strain>
    </source>
</reference>
<comment type="caution">
    <text evidence="3">The sequence shown here is derived from an EMBL/GenBank/DDBJ whole genome shotgun (WGS) entry which is preliminary data.</text>
</comment>